<comment type="caution">
    <text evidence="4">The sequence shown here is derived from an EMBL/GenBank/DDBJ whole genome shotgun (WGS) entry which is preliminary data.</text>
</comment>
<dbReference type="PANTHER" id="PTHR35333">
    <property type="entry name" value="BETA-LACTAMASE"/>
    <property type="match status" value="1"/>
</dbReference>
<evidence type="ECO:0000313" key="5">
    <source>
        <dbReference type="Proteomes" id="UP000016658"/>
    </source>
</evidence>
<evidence type="ECO:0000313" key="4">
    <source>
        <dbReference type="EMBL" id="ERK42083.1"/>
    </source>
</evidence>
<dbReference type="Proteomes" id="UP000016658">
    <property type="component" value="Unassembled WGS sequence"/>
</dbReference>
<feature type="repeat" description="Cell wall-binding" evidence="2">
    <location>
        <begin position="74"/>
        <end position="93"/>
    </location>
</feature>
<reference evidence="4 5" key="1">
    <citation type="submission" date="2013-06" db="EMBL/GenBank/DDBJ databases">
        <authorList>
            <person name="Weinstock G."/>
            <person name="Sodergren E."/>
            <person name="Lobos E.A."/>
            <person name="Fulton L."/>
            <person name="Fulton R."/>
            <person name="Courtney L."/>
            <person name="Fronick C."/>
            <person name="O'Laughlin M."/>
            <person name="Godfrey J."/>
            <person name="Wilson R.M."/>
            <person name="Miner T."/>
            <person name="Farmer C."/>
            <person name="Delehaunty K."/>
            <person name="Cordes M."/>
            <person name="Minx P."/>
            <person name="Tomlinson C."/>
            <person name="Chen J."/>
            <person name="Wollam A."/>
            <person name="Pepin K.H."/>
            <person name="Bhonagiri V."/>
            <person name="Zhang X."/>
            <person name="Warren W."/>
            <person name="Mitreva M."/>
            <person name="Mardis E.R."/>
            <person name="Wilson R.K."/>
        </authorList>
    </citation>
    <scope>NUCLEOTIDE SEQUENCE [LARGE SCALE GENOMIC DNA]</scope>
    <source>
        <strain evidence="4 5">ATCC 27803</strain>
    </source>
</reference>
<dbReference type="Pfam" id="PF13354">
    <property type="entry name" value="Beta-lactamase2"/>
    <property type="match status" value="2"/>
</dbReference>
<dbReference type="Gene3D" id="3.40.710.10">
    <property type="entry name" value="DD-peptidase/beta-lactamase superfamily"/>
    <property type="match status" value="1"/>
</dbReference>
<dbReference type="Gene3D" id="2.10.270.10">
    <property type="entry name" value="Cholin Binding"/>
    <property type="match status" value="1"/>
</dbReference>
<dbReference type="GO" id="GO:0030655">
    <property type="term" value="P:beta-lactam antibiotic catabolic process"/>
    <property type="evidence" value="ECO:0007669"/>
    <property type="project" value="InterPro"/>
</dbReference>
<dbReference type="GO" id="GO:0008800">
    <property type="term" value="F:beta-lactamase activity"/>
    <property type="evidence" value="ECO:0007669"/>
    <property type="project" value="InterPro"/>
</dbReference>
<dbReference type="InterPro" id="IPR045155">
    <property type="entry name" value="Beta-lactam_cat"/>
</dbReference>
<dbReference type="RefSeq" id="WP_051335169.1">
    <property type="nucleotide sequence ID" value="NZ_KI270990.1"/>
</dbReference>
<protein>
    <submittedName>
        <fullName evidence="4">Cell wall-binding repeat protein</fullName>
    </submittedName>
</protein>
<dbReference type="PANTHER" id="PTHR35333:SF3">
    <property type="entry name" value="BETA-LACTAMASE-TYPE TRANSPEPTIDASE FOLD CONTAINING PROTEIN"/>
    <property type="match status" value="1"/>
</dbReference>
<proteinExistence type="predicted"/>
<feature type="domain" description="Beta-lactamase class A catalytic" evidence="3">
    <location>
        <begin position="225"/>
        <end position="371"/>
    </location>
</feature>
<evidence type="ECO:0000256" key="2">
    <source>
        <dbReference type="PROSITE-ProRule" id="PRU00591"/>
    </source>
</evidence>
<dbReference type="SUPFAM" id="SSF56601">
    <property type="entry name" value="beta-lactamase/transpeptidase-like"/>
    <property type="match status" value="1"/>
</dbReference>
<dbReference type="AlphaFoldDB" id="U2QLB1"/>
<dbReference type="SUPFAM" id="SSF69360">
    <property type="entry name" value="Cell wall binding repeat"/>
    <property type="match status" value="1"/>
</dbReference>
<dbReference type="EMBL" id="AWVI01000094">
    <property type="protein sequence ID" value="ERK42083.1"/>
    <property type="molecule type" value="Genomic_DNA"/>
</dbReference>
<dbReference type="InterPro" id="IPR012338">
    <property type="entry name" value="Beta-lactam/transpept-like"/>
</dbReference>
<accession>U2QLB1</accession>
<dbReference type="InterPro" id="IPR018337">
    <property type="entry name" value="Cell_wall/Cho-bd_repeat"/>
</dbReference>
<name>U2QLB1_9FIRM</name>
<dbReference type="PROSITE" id="PS51170">
    <property type="entry name" value="CW"/>
    <property type="match status" value="1"/>
</dbReference>
<feature type="domain" description="Beta-lactamase class A catalytic" evidence="3">
    <location>
        <begin position="177"/>
        <end position="222"/>
    </location>
</feature>
<dbReference type="GO" id="GO:0046677">
    <property type="term" value="P:response to antibiotic"/>
    <property type="evidence" value="ECO:0007669"/>
    <property type="project" value="InterPro"/>
</dbReference>
<gene>
    <name evidence="4" type="ORF">HMPREF0367_01729</name>
</gene>
<sequence length="399" mass="46027">MRKKKRIIIIILSLCIFVFLVSFKIASSKSGFVPKNIFKRNQIVYRTKEGDLLYGLHTIGRQTYYFDKETGVMQIGFIDIDDNTYYFKEDGTMVKGLYRIEDDFYYFDEDGKQIKNQFKKVSMNENDQISYFDKDGKMATNQYKEKIFNEDGQLLIDEDTLLKQAQAIINKYGGNVGLYFKDLRTQQEISINDNTFYPCSIIKVCVLVTVYNYIDQGLLEYDSCQTYLENMIIHSDNTSYNALISMLGNGNGIKGLQVVNTYMMQLGLQNTQLHHSLSPGDIYFSDNGSNMSCPSDIGLLFDLLYQGKIISKAACDQMLNLLKQCSDQRAIWQGLPNTVEFAHKSGWAYDLYLDGGIVYIPDKDYILVLFTDQISNKTDFFKEISSLFYTYETNLFTLE</sequence>
<dbReference type="InterPro" id="IPR000871">
    <property type="entry name" value="Beta-lactam_class-A"/>
</dbReference>
<evidence type="ECO:0000259" key="3">
    <source>
        <dbReference type="Pfam" id="PF13354"/>
    </source>
</evidence>
<keyword evidence="1" id="KW-0677">Repeat</keyword>
<dbReference type="HOGENOM" id="CLU_682855_0_0_9"/>
<dbReference type="Pfam" id="PF19127">
    <property type="entry name" value="Choline_bind_3"/>
    <property type="match status" value="1"/>
</dbReference>
<evidence type="ECO:0000256" key="1">
    <source>
        <dbReference type="ARBA" id="ARBA00022737"/>
    </source>
</evidence>
<organism evidence="4 5">
    <name type="scientific">Faecalitalea cylindroides ATCC 27803</name>
    <dbReference type="NCBI Taxonomy" id="649755"/>
    <lineage>
        <taxon>Bacteria</taxon>
        <taxon>Bacillati</taxon>
        <taxon>Bacillota</taxon>
        <taxon>Erysipelotrichia</taxon>
        <taxon>Erysipelotrichales</taxon>
        <taxon>Erysipelotrichaceae</taxon>
        <taxon>Faecalitalea</taxon>
    </lineage>
</organism>